<evidence type="ECO:0000313" key="3">
    <source>
        <dbReference type="Proteomes" id="UP001472677"/>
    </source>
</evidence>
<dbReference type="InterPro" id="IPR050232">
    <property type="entry name" value="FBL13/AtMIF1-like"/>
</dbReference>
<dbReference type="Proteomes" id="UP001472677">
    <property type="component" value="Unassembled WGS sequence"/>
</dbReference>
<dbReference type="Pfam" id="PF00646">
    <property type="entry name" value="F-box"/>
    <property type="match status" value="1"/>
</dbReference>
<reference evidence="2 3" key="1">
    <citation type="journal article" date="2024" name="G3 (Bethesda)">
        <title>Genome assembly of Hibiscus sabdariffa L. provides insights into metabolisms of medicinal natural products.</title>
        <authorList>
            <person name="Kim T."/>
        </authorList>
    </citation>
    <scope>NUCLEOTIDE SEQUENCE [LARGE SCALE GENOMIC DNA]</scope>
    <source>
        <strain evidence="2">TK-2024</strain>
        <tissue evidence="2">Old leaves</tissue>
    </source>
</reference>
<dbReference type="SUPFAM" id="SSF81383">
    <property type="entry name" value="F-box domain"/>
    <property type="match status" value="1"/>
</dbReference>
<dbReference type="Gene3D" id="1.20.1280.50">
    <property type="match status" value="1"/>
</dbReference>
<protein>
    <recommendedName>
        <fullName evidence="1">F-box domain-containing protein</fullName>
    </recommendedName>
</protein>
<dbReference type="InterPro" id="IPR001810">
    <property type="entry name" value="F-box_dom"/>
</dbReference>
<sequence length="361" mass="41581">MAKQAKYEGLLDSLPDSILCHILSFLPTRDAVRTSVLSSRWRHLFISSISKLDFKDCFKESRITVDRIGSFKKFVERTLVISDSSFYLLIAGDTEIGYPRWLISGCLVLEVLVLFHCFINGASELNIHGLSLKRLVLDFQNLVCKNDFDWLFVIDAPSLVYFKYFCRVGRGYALRNMESLEKADITIFNFNDVDRERSEALLRGICNVRVLHLSIIDHDAPLLRTPLDPVLAFNKLVELQFKNHCGFRNVSVTWIVEFLEFLHRTPNLKTFILDLADADRVFESLPEQVPSCLLYHLKEISILSFKGYTHMFKLVSYFQNHALALEKIVLSINVLRECPSSIIEKLLSLPKKSKKCEFVIC</sequence>
<gene>
    <name evidence="2" type="ORF">V6N12_012555</name>
</gene>
<dbReference type="CDD" id="cd22160">
    <property type="entry name" value="F-box_AtFBL13-like"/>
    <property type="match status" value="1"/>
</dbReference>
<dbReference type="PROSITE" id="PS50181">
    <property type="entry name" value="FBOX"/>
    <property type="match status" value="1"/>
</dbReference>
<organism evidence="2 3">
    <name type="scientific">Hibiscus sabdariffa</name>
    <name type="common">roselle</name>
    <dbReference type="NCBI Taxonomy" id="183260"/>
    <lineage>
        <taxon>Eukaryota</taxon>
        <taxon>Viridiplantae</taxon>
        <taxon>Streptophyta</taxon>
        <taxon>Embryophyta</taxon>
        <taxon>Tracheophyta</taxon>
        <taxon>Spermatophyta</taxon>
        <taxon>Magnoliopsida</taxon>
        <taxon>eudicotyledons</taxon>
        <taxon>Gunneridae</taxon>
        <taxon>Pentapetalae</taxon>
        <taxon>rosids</taxon>
        <taxon>malvids</taxon>
        <taxon>Malvales</taxon>
        <taxon>Malvaceae</taxon>
        <taxon>Malvoideae</taxon>
        <taxon>Hibiscus</taxon>
    </lineage>
</organism>
<dbReference type="PANTHER" id="PTHR31900">
    <property type="entry name" value="F-BOX/RNI SUPERFAMILY PROTEIN-RELATED"/>
    <property type="match status" value="1"/>
</dbReference>
<dbReference type="PANTHER" id="PTHR31900:SF27">
    <property type="entry name" value="FBD DOMAIN-CONTAINING PROTEIN"/>
    <property type="match status" value="1"/>
</dbReference>
<proteinExistence type="predicted"/>
<evidence type="ECO:0000259" key="1">
    <source>
        <dbReference type="PROSITE" id="PS50181"/>
    </source>
</evidence>
<comment type="caution">
    <text evidence="2">The sequence shown here is derived from an EMBL/GenBank/DDBJ whole genome shotgun (WGS) entry which is preliminary data.</text>
</comment>
<evidence type="ECO:0000313" key="2">
    <source>
        <dbReference type="EMBL" id="KAK8502105.1"/>
    </source>
</evidence>
<dbReference type="InterPro" id="IPR036047">
    <property type="entry name" value="F-box-like_dom_sf"/>
</dbReference>
<dbReference type="EMBL" id="JBBPBM010000176">
    <property type="protein sequence ID" value="KAK8502105.1"/>
    <property type="molecule type" value="Genomic_DNA"/>
</dbReference>
<accession>A0ABR2B5H3</accession>
<keyword evidence="3" id="KW-1185">Reference proteome</keyword>
<dbReference type="InterPro" id="IPR006566">
    <property type="entry name" value="FBD"/>
</dbReference>
<dbReference type="SUPFAM" id="SSF52047">
    <property type="entry name" value="RNI-like"/>
    <property type="match status" value="1"/>
</dbReference>
<dbReference type="SMART" id="SM00256">
    <property type="entry name" value="FBOX"/>
    <property type="match status" value="1"/>
</dbReference>
<dbReference type="Pfam" id="PF08387">
    <property type="entry name" value="FBD"/>
    <property type="match status" value="1"/>
</dbReference>
<dbReference type="SMART" id="SM00579">
    <property type="entry name" value="FBD"/>
    <property type="match status" value="1"/>
</dbReference>
<dbReference type="InterPro" id="IPR053781">
    <property type="entry name" value="F-box_AtFBL13-like"/>
</dbReference>
<feature type="domain" description="F-box" evidence="1">
    <location>
        <begin position="8"/>
        <end position="57"/>
    </location>
</feature>
<name>A0ABR2B5H3_9ROSI</name>